<dbReference type="EMBL" id="LBUT01000005">
    <property type="protein sequence ID" value="KKQ70796.1"/>
    <property type="molecule type" value="Genomic_DNA"/>
</dbReference>
<dbReference type="Gene3D" id="3.40.50.150">
    <property type="entry name" value="Vaccinia Virus protein VP39"/>
    <property type="match status" value="1"/>
</dbReference>
<sequence length="222" mass="26180">MTISTKTWFKQNRNIINKHYLQKRLNIKFLIGIVKKIYLESINKDQPWLTFDSVKIIKQLIKPNDVILEFGSGQSTLWFAKISKNVTSVEHDIAWFKHTQKKIKKNSYRVKLVLCTNKDNYLKIVEKFSDKSIDVCLIDGNWRRDCLLAVFKKIKIGGLIILDNAETYLPVNWPSKSFQNTWEDRKKPEKNKIKKILNELKKWKTISTSDVSQDTLIYIKSE</sequence>
<dbReference type="PATRIC" id="fig|1618490.4.peg.224"/>
<accession>A0A0G0N109</accession>
<protein>
    <submittedName>
        <fullName evidence="1">Uncharacterized protein</fullName>
    </submittedName>
</protein>
<dbReference type="GO" id="GO:0032259">
    <property type="term" value="P:methylation"/>
    <property type="evidence" value="ECO:0007669"/>
    <property type="project" value="UniProtKB-KW"/>
</dbReference>
<evidence type="ECO:0000313" key="2">
    <source>
        <dbReference type="Proteomes" id="UP000034406"/>
    </source>
</evidence>
<comment type="caution">
    <text evidence="1">The sequence shown here is derived from an EMBL/GenBank/DDBJ whole genome shotgun (WGS) entry which is preliminary data.</text>
</comment>
<reference evidence="1 2" key="1">
    <citation type="journal article" date="2015" name="Nature">
        <title>rRNA introns, odd ribosomes, and small enigmatic genomes across a large radiation of phyla.</title>
        <authorList>
            <person name="Brown C.T."/>
            <person name="Hug L.A."/>
            <person name="Thomas B.C."/>
            <person name="Sharon I."/>
            <person name="Castelle C.J."/>
            <person name="Singh A."/>
            <person name="Wilkins M.J."/>
            <person name="Williams K.H."/>
            <person name="Banfield J.F."/>
        </authorList>
    </citation>
    <scope>NUCLEOTIDE SEQUENCE [LARGE SCALE GENOMIC DNA]</scope>
</reference>
<dbReference type="Proteomes" id="UP000034406">
    <property type="component" value="Unassembled WGS sequence"/>
</dbReference>
<dbReference type="GO" id="GO:0008168">
    <property type="term" value="F:methyltransferase activity"/>
    <property type="evidence" value="ECO:0007669"/>
    <property type="project" value="UniProtKB-KW"/>
</dbReference>
<proteinExistence type="predicted"/>
<dbReference type="GO" id="GO:0003723">
    <property type="term" value="F:RNA binding"/>
    <property type="evidence" value="ECO:0007669"/>
    <property type="project" value="UniProtKB-KW"/>
</dbReference>
<gene>
    <name evidence="1" type="ORF">US90_C0005G0010</name>
</gene>
<dbReference type="AlphaFoldDB" id="A0A0G0N109"/>
<evidence type="ECO:0000313" key="1">
    <source>
        <dbReference type="EMBL" id="KKQ70796.1"/>
    </source>
</evidence>
<name>A0A0G0N109_9BACT</name>
<organism evidence="1 2">
    <name type="scientific">Candidatus Shapirobacteria bacterium GW2011_GWE2_38_30</name>
    <dbReference type="NCBI Taxonomy" id="1618490"/>
    <lineage>
        <taxon>Bacteria</taxon>
        <taxon>Candidatus Shapironibacteriota</taxon>
    </lineage>
</organism>
<dbReference type="SUPFAM" id="SSF53335">
    <property type="entry name" value="S-adenosyl-L-methionine-dependent methyltransferases"/>
    <property type="match status" value="1"/>
</dbReference>
<dbReference type="InterPro" id="IPR029063">
    <property type="entry name" value="SAM-dependent_MTases_sf"/>
</dbReference>
<dbReference type="STRING" id="1618490.US90_C0005G0010"/>